<reference evidence="1 2" key="1">
    <citation type="submission" date="2019-07" db="EMBL/GenBank/DDBJ databases">
        <title>Complete Genome Sequence of Leptotrichia hofstadii Strain JCM16775.</title>
        <authorList>
            <person name="Watanabe S."/>
            <person name="Cui L."/>
        </authorList>
    </citation>
    <scope>NUCLEOTIDE SEQUENCE [LARGE SCALE GENOMIC DNA]</scope>
    <source>
        <strain evidence="1 2">JCM16775</strain>
    </source>
</reference>
<organism evidence="1 2">
    <name type="scientific">Leptotrichia hofstadii</name>
    <dbReference type="NCBI Taxonomy" id="157688"/>
    <lineage>
        <taxon>Bacteria</taxon>
        <taxon>Fusobacteriati</taxon>
        <taxon>Fusobacteriota</taxon>
        <taxon>Fusobacteriia</taxon>
        <taxon>Fusobacteriales</taxon>
        <taxon>Leptotrichiaceae</taxon>
        <taxon>Leptotrichia</taxon>
    </lineage>
</organism>
<name>A0A510JIM4_9FUSO</name>
<evidence type="ECO:0008006" key="3">
    <source>
        <dbReference type="Google" id="ProtNLM"/>
    </source>
</evidence>
<dbReference type="KEGG" id="lhf:JCM16775_1883"/>
<evidence type="ECO:0000313" key="2">
    <source>
        <dbReference type="Proteomes" id="UP000321892"/>
    </source>
</evidence>
<dbReference type="RefSeq" id="WP_026746990.1">
    <property type="nucleotide sequence ID" value="NZ_AP019823.1"/>
</dbReference>
<dbReference type="PROSITE" id="PS51257">
    <property type="entry name" value="PROKAR_LIPOPROTEIN"/>
    <property type="match status" value="1"/>
</dbReference>
<protein>
    <recommendedName>
        <fullName evidence="3">Lipoprotein</fullName>
    </recommendedName>
</protein>
<gene>
    <name evidence="1" type="ORF">JCM16775_1883</name>
</gene>
<keyword evidence="2" id="KW-1185">Reference proteome</keyword>
<sequence length="56" mass="6528">MKNIFKILILILVGLSVASCELFSPSYWNRVDQRMAEKGTECYERYDGTVYCKDTK</sequence>
<evidence type="ECO:0000313" key="1">
    <source>
        <dbReference type="EMBL" id="BBM39172.1"/>
    </source>
</evidence>
<accession>A0A510JIM4</accession>
<dbReference type="EMBL" id="AP019823">
    <property type="protein sequence ID" value="BBM39172.1"/>
    <property type="molecule type" value="Genomic_DNA"/>
</dbReference>
<dbReference type="Proteomes" id="UP000321892">
    <property type="component" value="Chromosome"/>
</dbReference>
<dbReference type="AlphaFoldDB" id="A0A510JIM4"/>
<proteinExistence type="predicted"/>